<dbReference type="Proteomes" id="UP000053455">
    <property type="component" value="Unassembled WGS sequence"/>
</dbReference>
<dbReference type="CDD" id="cd02972">
    <property type="entry name" value="DsbA_family"/>
    <property type="match status" value="1"/>
</dbReference>
<dbReference type="PROSITE" id="PS51318">
    <property type="entry name" value="TAT"/>
    <property type="match status" value="1"/>
</dbReference>
<protein>
    <recommendedName>
        <fullName evidence="2">Thioredoxin-like fold domain-containing protein</fullName>
    </recommendedName>
</protein>
<accession>A0A0H0XMB8</accession>
<dbReference type="Pfam" id="PF13462">
    <property type="entry name" value="Thioredoxin_4"/>
    <property type="match status" value="1"/>
</dbReference>
<feature type="domain" description="Thioredoxin-like fold" evidence="2">
    <location>
        <begin position="41"/>
        <end position="226"/>
    </location>
</feature>
<sequence length="240" mass="26436">MTQLRVSRHFLPAIGAALAALALPAAPAMAQDWNTQIVETDQGTRVGNPEAPMQLVEFVSYTCPHCAHFEQESEAELKYVYVLEGLANVEIRHLIRNSIDVAAALVTECGPVENFFNNHRTMLFTQDEWLNRARGISAAQQARWNSGTISSRMRAIGNDLDFHEIMEGRGYSYSDVDNCLADAERAIALVEKSAANSAEFNVLSTPSFVLNGALLEDVHDWPTLGRLMAPTRESALTATE</sequence>
<evidence type="ECO:0000313" key="4">
    <source>
        <dbReference type="Proteomes" id="UP000053455"/>
    </source>
</evidence>
<reference evidence="3 4" key="1">
    <citation type="submission" date="2015-04" db="EMBL/GenBank/DDBJ databases">
        <title>The draft genome sequence of Erythrobacter marinus HWDM-33.</title>
        <authorList>
            <person name="Zhuang L."/>
            <person name="Liu Y."/>
            <person name="Shao Z."/>
        </authorList>
    </citation>
    <scope>NUCLEOTIDE SEQUENCE [LARGE SCALE GENOMIC DNA]</scope>
    <source>
        <strain evidence="3 4">HWDM-33</strain>
    </source>
</reference>
<keyword evidence="4" id="KW-1185">Reference proteome</keyword>
<organism evidence="3 4">
    <name type="scientific">Aurantiacibacter marinus</name>
    <dbReference type="NCBI Taxonomy" id="874156"/>
    <lineage>
        <taxon>Bacteria</taxon>
        <taxon>Pseudomonadati</taxon>
        <taxon>Pseudomonadota</taxon>
        <taxon>Alphaproteobacteria</taxon>
        <taxon>Sphingomonadales</taxon>
        <taxon>Erythrobacteraceae</taxon>
        <taxon>Aurantiacibacter</taxon>
    </lineage>
</organism>
<dbReference type="Gene3D" id="3.40.30.10">
    <property type="entry name" value="Glutaredoxin"/>
    <property type="match status" value="1"/>
</dbReference>
<comment type="caution">
    <text evidence="3">The sequence shown here is derived from an EMBL/GenBank/DDBJ whole genome shotgun (WGS) entry which is preliminary data.</text>
</comment>
<dbReference type="OrthoDB" id="8478320at2"/>
<dbReference type="RefSeq" id="WP_047093293.1">
    <property type="nucleotide sequence ID" value="NZ_LBHU01000002.1"/>
</dbReference>
<dbReference type="Gene3D" id="1.10.40.110">
    <property type="match status" value="1"/>
</dbReference>
<feature type="signal peptide" evidence="1">
    <location>
        <begin position="1"/>
        <end position="30"/>
    </location>
</feature>
<gene>
    <name evidence="3" type="ORF">AAV99_06810</name>
</gene>
<keyword evidence="1" id="KW-0732">Signal</keyword>
<proteinExistence type="predicted"/>
<dbReference type="SUPFAM" id="SSF52833">
    <property type="entry name" value="Thioredoxin-like"/>
    <property type="match status" value="1"/>
</dbReference>
<dbReference type="STRING" id="874156.GCA_001021555_01958"/>
<dbReference type="InterPro" id="IPR036249">
    <property type="entry name" value="Thioredoxin-like_sf"/>
</dbReference>
<dbReference type="EMBL" id="LBHU01000002">
    <property type="protein sequence ID" value="KLI63479.1"/>
    <property type="molecule type" value="Genomic_DNA"/>
</dbReference>
<dbReference type="AlphaFoldDB" id="A0A0H0XMB8"/>
<evidence type="ECO:0000256" key="1">
    <source>
        <dbReference type="SAM" id="SignalP"/>
    </source>
</evidence>
<dbReference type="InterPro" id="IPR006311">
    <property type="entry name" value="TAT_signal"/>
</dbReference>
<evidence type="ECO:0000313" key="3">
    <source>
        <dbReference type="EMBL" id="KLI63479.1"/>
    </source>
</evidence>
<feature type="chain" id="PRO_5002589421" description="Thioredoxin-like fold domain-containing protein" evidence="1">
    <location>
        <begin position="31"/>
        <end position="240"/>
    </location>
</feature>
<dbReference type="PATRIC" id="fig|874156.12.peg.1402"/>
<evidence type="ECO:0000259" key="2">
    <source>
        <dbReference type="Pfam" id="PF13462"/>
    </source>
</evidence>
<dbReference type="InterPro" id="IPR012336">
    <property type="entry name" value="Thioredoxin-like_fold"/>
</dbReference>
<name>A0A0H0XMB8_9SPHN</name>